<dbReference type="InterPro" id="IPR000014">
    <property type="entry name" value="PAS"/>
</dbReference>
<dbReference type="OrthoDB" id="5401121at2"/>
<evidence type="ECO:0000313" key="7">
    <source>
        <dbReference type="Proteomes" id="UP000220102"/>
    </source>
</evidence>
<dbReference type="Gene3D" id="1.20.5.1930">
    <property type="match status" value="1"/>
</dbReference>
<evidence type="ECO:0000256" key="4">
    <source>
        <dbReference type="SAM" id="MobiDB-lite"/>
    </source>
</evidence>
<proteinExistence type="predicted"/>
<comment type="caution">
    <text evidence="6">The sequence shown here is derived from an EMBL/GenBank/DDBJ whole genome shotgun (WGS) entry which is preliminary data.</text>
</comment>
<dbReference type="Pfam" id="PF07730">
    <property type="entry name" value="HisKA_3"/>
    <property type="match status" value="1"/>
</dbReference>
<dbReference type="CDD" id="cd00130">
    <property type="entry name" value="PAS"/>
    <property type="match status" value="1"/>
</dbReference>
<dbReference type="GO" id="GO:0016020">
    <property type="term" value="C:membrane"/>
    <property type="evidence" value="ECO:0007669"/>
    <property type="project" value="InterPro"/>
</dbReference>
<keyword evidence="7" id="KW-1185">Reference proteome</keyword>
<dbReference type="CDD" id="cd16917">
    <property type="entry name" value="HATPase_UhpB-NarQ-NarX-like"/>
    <property type="match status" value="1"/>
</dbReference>
<dbReference type="GO" id="GO:0046983">
    <property type="term" value="F:protein dimerization activity"/>
    <property type="evidence" value="ECO:0007669"/>
    <property type="project" value="InterPro"/>
</dbReference>
<evidence type="ECO:0000259" key="5">
    <source>
        <dbReference type="PROSITE" id="PS50113"/>
    </source>
</evidence>
<feature type="region of interest" description="Disordered" evidence="4">
    <location>
        <begin position="410"/>
        <end position="429"/>
    </location>
</feature>
<accession>A0A2A8CW91</accession>
<organism evidence="6 7">
    <name type="scientific">Longibacter salinarum</name>
    <dbReference type="NCBI Taxonomy" id="1850348"/>
    <lineage>
        <taxon>Bacteria</taxon>
        <taxon>Pseudomonadati</taxon>
        <taxon>Rhodothermota</taxon>
        <taxon>Rhodothermia</taxon>
        <taxon>Rhodothermales</taxon>
        <taxon>Salisaetaceae</taxon>
        <taxon>Longibacter</taxon>
    </lineage>
</organism>
<name>A0A2A8CW91_9BACT</name>
<dbReference type="SUPFAM" id="SSF55874">
    <property type="entry name" value="ATPase domain of HSP90 chaperone/DNA topoisomerase II/histidine kinase"/>
    <property type="match status" value="1"/>
</dbReference>
<dbReference type="PANTHER" id="PTHR24421">
    <property type="entry name" value="NITRATE/NITRITE SENSOR PROTEIN NARX-RELATED"/>
    <property type="match status" value="1"/>
</dbReference>
<evidence type="ECO:0000256" key="2">
    <source>
        <dbReference type="ARBA" id="ARBA00022777"/>
    </source>
</evidence>
<dbReference type="InterPro" id="IPR011712">
    <property type="entry name" value="Sig_transdc_His_kin_sub3_dim/P"/>
</dbReference>
<keyword evidence="1" id="KW-0808">Transferase</keyword>
<feature type="compositionally biased region" description="Basic and acidic residues" evidence="4">
    <location>
        <begin position="28"/>
        <end position="42"/>
    </location>
</feature>
<gene>
    <name evidence="6" type="ORF">CRI94_13005</name>
</gene>
<dbReference type="PANTHER" id="PTHR24421:SF58">
    <property type="entry name" value="SIGNAL TRANSDUCTION HISTIDINE-PROTEIN KINASE_PHOSPHATASE UHPB"/>
    <property type="match status" value="1"/>
</dbReference>
<evidence type="ECO:0000256" key="1">
    <source>
        <dbReference type="ARBA" id="ARBA00022679"/>
    </source>
</evidence>
<dbReference type="InterPro" id="IPR001610">
    <property type="entry name" value="PAC"/>
</dbReference>
<reference evidence="6 7" key="1">
    <citation type="submission" date="2017-10" db="EMBL/GenBank/DDBJ databases">
        <title>Draft genome of Longibacter Salinarum.</title>
        <authorList>
            <person name="Goh K.M."/>
            <person name="Shamsir M.S."/>
            <person name="Lim S.W."/>
        </authorList>
    </citation>
    <scope>NUCLEOTIDE SEQUENCE [LARGE SCALE GENOMIC DNA]</scope>
    <source>
        <strain evidence="6 7">KCTC 52045</strain>
    </source>
</reference>
<dbReference type="GO" id="GO:0000155">
    <property type="term" value="F:phosphorelay sensor kinase activity"/>
    <property type="evidence" value="ECO:0007669"/>
    <property type="project" value="InterPro"/>
</dbReference>
<sequence length="429" mass="47734">MPPSSDTSPDSREKSADADPSSARARRPSRDRATDPDASGDRMRRLDALVNRLPGAVYRCTYDREWTSLYMGDGFGEITGIAPDSLDAAGRSFRDVIVSADVQHIRDEVARAVTNRTPYNIEYRVLTSDGSVRWLQDSGQPLYDDDGHVRWLNGILLDITRRRESEESLRDLMESLEETVATRTRQVRTLAVELSMVEQQERSDIARTLHDELQQFLYGVQVQTKMLLNDIESNPNVDPEALSVDPSRIDDLLREAIQTTRGLSVDLAPPVLDSDGLLESLQWLRSHFDETRGFDVQLKGDRLSVDVPDEMLLIFFQAVRELLLNTYRHAGIGKATVHIAETSANIVIAVADEGCGFDVAKELEKERTGYGLRTAGERLRLLGANFQIDSPPSGGTKCTIRFPKQRLQEFPSILSGDMPPPPPGPSGAS</sequence>
<feature type="compositionally biased region" description="Pro residues" evidence="4">
    <location>
        <begin position="418"/>
        <end position="429"/>
    </location>
</feature>
<dbReference type="EMBL" id="PDEQ01000006">
    <property type="protein sequence ID" value="PEN12916.1"/>
    <property type="molecule type" value="Genomic_DNA"/>
</dbReference>
<keyword evidence="2" id="KW-0418">Kinase</keyword>
<dbReference type="Pfam" id="PF08447">
    <property type="entry name" value="PAS_3"/>
    <property type="match status" value="1"/>
</dbReference>
<dbReference type="Pfam" id="PF02518">
    <property type="entry name" value="HATPase_c"/>
    <property type="match status" value="1"/>
</dbReference>
<evidence type="ECO:0000313" key="6">
    <source>
        <dbReference type="EMBL" id="PEN12916.1"/>
    </source>
</evidence>
<dbReference type="Gene3D" id="3.30.565.10">
    <property type="entry name" value="Histidine kinase-like ATPase, C-terminal domain"/>
    <property type="match status" value="1"/>
</dbReference>
<dbReference type="SUPFAM" id="SSF55785">
    <property type="entry name" value="PYP-like sensor domain (PAS domain)"/>
    <property type="match status" value="1"/>
</dbReference>
<dbReference type="SMART" id="SM00387">
    <property type="entry name" value="HATPase_c"/>
    <property type="match status" value="1"/>
</dbReference>
<dbReference type="PROSITE" id="PS50113">
    <property type="entry name" value="PAC"/>
    <property type="match status" value="1"/>
</dbReference>
<dbReference type="SMART" id="SM00086">
    <property type="entry name" value="PAC"/>
    <property type="match status" value="1"/>
</dbReference>
<dbReference type="InterPro" id="IPR000700">
    <property type="entry name" value="PAS-assoc_C"/>
</dbReference>
<dbReference type="InterPro" id="IPR036890">
    <property type="entry name" value="HATPase_C_sf"/>
</dbReference>
<dbReference type="RefSeq" id="WP_098076440.1">
    <property type="nucleotide sequence ID" value="NZ_PDEQ01000006.1"/>
</dbReference>
<dbReference type="Proteomes" id="UP000220102">
    <property type="component" value="Unassembled WGS sequence"/>
</dbReference>
<dbReference type="AlphaFoldDB" id="A0A2A8CW91"/>
<protein>
    <recommendedName>
        <fullName evidence="5">PAC domain-containing protein</fullName>
    </recommendedName>
</protein>
<dbReference type="Gene3D" id="3.30.450.20">
    <property type="entry name" value="PAS domain"/>
    <property type="match status" value="1"/>
</dbReference>
<dbReference type="InterPro" id="IPR013655">
    <property type="entry name" value="PAS_fold_3"/>
</dbReference>
<evidence type="ECO:0000256" key="3">
    <source>
        <dbReference type="ARBA" id="ARBA00023012"/>
    </source>
</evidence>
<dbReference type="NCBIfam" id="TIGR00229">
    <property type="entry name" value="sensory_box"/>
    <property type="match status" value="1"/>
</dbReference>
<dbReference type="InterPro" id="IPR050482">
    <property type="entry name" value="Sensor_HK_TwoCompSys"/>
</dbReference>
<dbReference type="InterPro" id="IPR003594">
    <property type="entry name" value="HATPase_dom"/>
</dbReference>
<dbReference type="InterPro" id="IPR035965">
    <property type="entry name" value="PAS-like_dom_sf"/>
</dbReference>
<feature type="region of interest" description="Disordered" evidence="4">
    <location>
        <begin position="1"/>
        <end position="42"/>
    </location>
</feature>
<keyword evidence="3" id="KW-0902">Two-component regulatory system</keyword>
<feature type="domain" description="PAC" evidence="5">
    <location>
        <begin position="119"/>
        <end position="171"/>
    </location>
</feature>